<evidence type="ECO:0000313" key="3">
    <source>
        <dbReference type="Proteomes" id="UP000001343"/>
    </source>
</evidence>
<feature type="transmembrane region" description="Helical" evidence="1">
    <location>
        <begin position="38"/>
        <end position="60"/>
    </location>
</feature>
<organism evidence="2 3">
    <name type="scientific">Leptospira mayottensis 200901122</name>
    <dbReference type="NCBI Taxonomy" id="1193010"/>
    <lineage>
        <taxon>Bacteria</taxon>
        <taxon>Pseudomonadati</taxon>
        <taxon>Spirochaetota</taxon>
        <taxon>Spirochaetia</taxon>
        <taxon>Leptospirales</taxon>
        <taxon>Leptospiraceae</taxon>
        <taxon>Leptospira</taxon>
    </lineage>
</organism>
<keyword evidence="1" id="KW-1133">Transmembrane helix</keyword>
<evidence type="ECO:0000256" key="1">
    <source>
        <dbReference type="SAM" id="Phobius"/>
    </source>
</evidence>
<dbReference type="Proteomes" id="UP000001343">
    <property type="component" value="Unassembled WGS sequence"/>
</dbReference>
<dbReference type="AlphaFoldDB" id="A0AA87MQ44"/>
<feature type="transmembrane region" description="Helical" evidence="1">
    <location>
        <begin position="7"/>
        <end position="26"/>
    </location>
</feature>
<proteinExistence type="predicted"/>
<name>A0AA87MQ44_9LEPT</name>
<accession>A0AA87MQ44</accession>
<dbReference type="EMBL" id="AKWM02000044">
    <property type="protein sequence ID" value="EKR99791.1"/>
    <property type="molecule type" value="Genomic_DNA"/>
</dbReference>
<sequence>MILSHHLTFYFVILFGNIECWILNFRNWNGEEPPMNPFIGFFTVSIGTFVSLFFFIGLPYHSALS</sequence>
<keyword evidence="1" id="KW-0472">Membrane</keyword>
<reference evidence="2 3" key="1">
    <citation type="journal article" date="2014" name="Int. J. Syst. Evol. Microbiol.">
        <title>Leptospira mayottensis sp. nov., a pathogenic species of the genus Leptospira isolated from humans.</title>
        <authorList>
            <person name="Bourhy P."/>
            <person name="Collet L."/>
            <person name="Brisse S."/>
            <person name="Picardeau M."/>
        </authorList>
    </citation>
    <scope>NUCLEOTIDE SEQUENCE [LARGE SCALE GENOMIC DNA]</scope>
    <source>
        <strain evidence="2 3">200901122</strain>
    </source>
</reference>
<gene>
    <name evidence="2" type="ORF">LEP1GSC125_0227</name>
</gene>
<keyword evidence="1" id="KW-0812">Transmembrane</keyword>
<comment type="caution">
    <text evidence="2">The sequence shown here is derived from an EMBL/GenBank/DDBJ whole genome shotgun (WGS) entry which is preliminary data.</text>
</comment>
<evidence type="ECO:0000313" key="2">
    <source>
        <dbReference type="EMBL" id="EKR99791.1"/>
    </source>
</evidence>
<protein>
    <submittedName>
        <fullName evidence="2">Uncharacterized protein</fullName>
    </submittedName>
</protein>